<proteinExistence type="predicted"/>
<keyword evidence="3" id="KW-1185">Reference proteome</keyword>
<dbReference type="EMBL" id="JAUTXY010000019">
    <property type="protein sequence ID" value="MEE2061563.1"/>
    <property type="molecule type" value="Genomic_DNA"/>
</dbReference>
<dbReference type="Proteomes" id="UP001336020">
    <property type="component" value="Unassembled WGS sequence"/>
</dbReference>
<evidence type="ECO:0000256" key="1">
    <source>
        <dbReference type="SAM" id="Phobius"/>
    </source>
</evidence>
<sequence length="180" mass="19172">MLSSSSGAAVSHYSDWSAINWAIGYFWLGVAAVLATYAVSMWIFAARDSAGGLSTWAFALGSVAAGIQAYALWAVVRHIEQFRWAIALALLVVGVVAWLTYQTARAERDGQDDNYYTPPVPARSWGVPTGVSAVLAFGVLVVDGVHRAPAALLIGAGLFVVIALGLWVRAILYRATSSLR</sequence>
<feature type="transmembrane region" description="Helical" evidence="1">
    <location>
        <begin position="122"/>
        <end position="142"/>
    </location>
</feature>
<accession>A0ABU7LJ21</accession>
<dbReference type="RefSeq" id="WP_330136722.1">
    <property type="nucleotide sequence ID" value="NZ_JAUTXY010000019.1"/>
</dbReference>
<evidence type="ECO:0008006" key="4">
    <source>
        <dbReference type="Google" id="ProtNLM"/>
    </source>
</evidence>
<feature type="transmembrane region" description="Helical" evidence="1">
    <location>
        <begin position="22"/>
        <end position="44"/>
    </location>
</feature>
<keyword evidence="1" id="KW-0472">Membrane</keyword>
<evidence type="ECO:0000313" key="2">
    <source>
        <dbReference type="EMBL" id="MEE2061563.1"/>
    </source>
</evidence>
<name>A0ABU7LJ21_9NOCA</name>
<feature type="transmembrane region" description="Helical" evidence="1">
    <location>
        <begin position="148"/>
        <end position="172"/>
    </location>
</feature>
<comment type="caution">
    <text evidence="2">The sequence shown here is derived from an EMBL/GenBank/DDBJ whole genome shotgun (WGS) entry which is preliminary data.</text>
</comment>
<organism evidence="2 3">
    <name type="scientific">Rhodococcus artemisiae</name>
    <dbReference type="NCBI Taxonomy" id="714159"/>
    <lineage>
        <taxon>Bacteria</taxon>
        <taxon>Bacillati</taxon>
        <taxon>Actinomycetota</taxon>
        <taxon>Actinomycetes</taxon>
        <taxon>Mycobacteriales</taxon>
        <taxon>Nocardiaceae</taxon>
        <taxon>Rhodococcus</taxon>
    </lineage>
</organism>
<keyword evidence="1" id="KW-1133">Transmembrane helix</keyword>
<keyword evidence="1" id="KW-0812">Transmembrane</keyword>
<gene>
    <name evidence="2" type="ORF">Q7514_28980</name>
</gene>
<evidence type="ECO:0000313" key="3">
    <source>
        <dbReference type="Proteomes" id="UP001336020"/>
    </source>
</evidence>
<reference evidence="2 3" key="1">
    <citation type="submission" date="2023-07" db="EMBL/GenBank/DDBJ databases">
        <authorList>
            <person name="Girao M."/>
            <person name="Carvalho M.F."/>
        </authorList>
    </citation>
    <scope>NUCLEOTIDE SEQUENCE [LARGE SCALE GENOMIC DNA]</scope>
    <source>
        <strain evidence="2 3">YIM65754</strain>
    </source>
</reference>
<feature type="transmembrane region" description="Helical" evidence="1">
    <location>
        <begin position="56"/>
        <end position="76"/>
    </location>
</feature>
<protein>
    <recommendedName>
        <fullName evidence="4">Integral membrane protein</fullName>
    </recommendedName>
</protein>
<feature type="transmembrane region" description="Helical" evidence="1">
    <location>
        <begin position="82"/>
        <end position="101"/>
    </location>
</feature>